<dbReference type="Pfam" id="PF00196">
    <property type="entry name" value="GerE"/>
    <property type="match status" value="1"/>
</dbReference>
<keyword evidence="7" id="KW-1185">Reference proteome</keyword>
<dbReference type="Proteomes" id="UP000753802">
    <property type="component" value="Unassembled WGS sequence"/>
</dbReference>
<proteinExistence type="predicted"/>
<name>A0ABW9ZR15_9BACT</name>
<dbReference type="Gene3D" id="3.40.50.2300">
    <property type="match status" value="1"/>
</dbReference>
<keyword evidence="1 3" id="KW-0597">Phosphoprotein</keyword>
<dbReference type="PANTHER" id="PTHR43214:SF43">
    <property type="entry name" value="TWO-COMPONENT RESPONSE REGULATOR"/>
    <property type="match status" value="1"/>
</dbReference>
<dbReference type="EMBL" id="JAACJS010000011">
    <property type="protein sequence ID" value="NCI49540.1"/>
    <property type="molecule type" value="Genomic_DNA"/>
</dbReference>
<dbReference type="SMART" id="SM00421">
    <property type="entry name" value="HTH_LUXR"/>
    <property type="match status" value="1"/>
</dbReference>
<dbReference type="PROSITE" id="PS50043">
    <property type="entry name" value="HTH_LUXR_2"/>
    <property type="match status" value="1"/>
</dbReference>
<dbReference type="CDD" id="cd06170">
    <property type="entry name" value="LuxR_C_like"/>
    <property type="match status" value="1"/>
</dbReference>
<dbReference type="PRINTS" id="PR00038">
    <property type="entry name" value="HTHLUXR"/>
</dbReference>
<evidence type="ECO:0000256" key="2">
    <source>
        <dbReference type="ARBA" id="ARBA00023125"/>
    </source>
</evidence>
<dbReference type="SUPFAM" id="SSF46894">
    <property type="entry name" value="C-terminal effector domain of the bipartite response regulators"/>
    <property type="match status" value="1"/>
</dbReference>
<dbReference type="SMART" id="SM00448">
    <property type="entry name" value="REC"/>
    <property type="match status" value="1"/>
</dbReference>
<feature type="modified residue" description="4-aspartylphosphate" evidence="3">
    <location>
        <position position="53"/>
    </location>
</feature>
<keyword evidence="2" id="KW-0238">DNA-binding</keyword>
<evidence type="ECO:0000313" key="6">
    <source>
        <dbReference type="EMBL" id="NCI49540.1"/>
    </source>
</evidence>
<dbReference type="SUPFAM" id="SSF52172">
    <property type="entry name" value="CheY-like"/>
    <property type="match status" value="1"/>
</dbReference>
<dbReference type="InterPro" id="IPR011006">
    <property type="entry name" value="CheY-like_superfamily"/>
</dbReference>
<dbReference type="PANTHER" id="PTHR43214">
    <property type="entry name" value="TWO-COMPONENT RESPONSE REGULATOR"/>
    <property type="match status" value="1"/>
</dbReference>
<evidence type="ECO:0000259" key="4">
    <source>
        <dbReference type="PROSITE" id="PS50043"/>
    </source>
</evidence>
<organism evidence="6 7">
    <name type="scientific">Sediminibacterium roseum</name>
    <dbReference type="NCBI Taxonomy" id="1978412"/>
    <lineage>
        <taxon>Bacteria</taxon>
        <taxon>Pseudomonadati</taxon>
        <taxon>Bacteroidota</taxon>
        <taxon>Chitinophagia</taxon>
        <taxon>Chitinophagales</taxon>
        <taxon>Chitinophagaceae</taxon>
        <taxon>Sediminibacterium</taxon>
    </lineage>
</organism>
<evidence type="ECO:0000313" key="7">
    <source>
        <dbReference type="Proteomes" id="UP000753802"/>
    </source>
</evidence>
<dbReference type="InterPro" id="IPR000792">
    <property type="entry name" value="Tscrpt_reg_LuxR_C"/>
</dbReference>
<feature type="domain" description="Response regulatory" evidence="5">
    <location>
        <begin position="2"/>
        <end position="119"/>
    </location>
</feature>
<dbReference type="PROSITE" id="PS50110">
    <property type="entry name" value="RESPONSE_REGULATORY"/>
    <property type="match status" value="1"/>
</dbReference>
<dbReference type="Pfam" id="PF00072">
    <property type="entry name" value="Response_reg"/>
    <property type="match status" value="1"/>
</dbReference>
<evidence type="ECO:0000256" key="1">
    <source>
        <dbReference type="ARBA" id="ARBA00022553"/>
    </source>
</evidence>
<dbReference type="CDD" id="cd17535">
    <property type="entry name" value="REC_NarL-like"/>
    <property type="match status" value="1"/>
</dbReference>
<comment type="caution">
    <text evidence="6">The sequence shown here is derived from an EMBL/GenBank/DDBJ whole genome shotgun (WGS) entry which is preliminary data.</text>
</comment>
<dbReference type="InterPro" id="IPR039420">
    <property type="entry name" value="WalR-like"/>
</dbReference>
<dbReference type="InterPro" id="IPR016032">
    <property type="entry name" value="Sig_transdc_resp-reg_C-effctor"/>
</dbReference>
<gene>
    <name evidence="6" type="ORF">GWC95_06380</name>
</gene>
<protein>
    <submittedName>
        <fullName evidence="6">Response regulator transcription factor</fullName>
    </submittedName>
</protein>
<dbReference type="RefSeq" id="WP_161817854.1">
    <property type="nucleotide sequence ID" value="NZ_JAACJS010000011.1"/>
</dbReference>
<evidence type="ECO:0000256" key="3">
    <source>
        <dbReference type="PROSITE-ProRule" id="PRU00169"/>
    </source>
</evidence>
<feature type="domain" description="HTH luxR-type" evidence="4">
    <location>
        <begin position="142"/>
        <end position="207"/>
    </location>
</feature>
<reference evidence="6 7" key="1">
    <citation type="submission" date="2020-01" db="EMBL/GenBank/DDBJ databases">
        <title>Genome analysis.</title>
        <authorList>
            <person name="Wu S."/>
            <person name="Wang G."/>
        </authorList>
    </citation>
    <scope>NUCLEOTIDE SEQUENCE [LARGE SCALE GENOMIC DNA]</scope>
    <source>
        <strain evidence="6 7">SYL130</strain>
    </source>
</reference>
<dbReference type="InterPro" id="IPR058245">
    <property type="entry name" value="NreC/VraR/RcsB-like_REC"/>
</dbReference>
<accession>A0ABW9ZR15</accession>
<sequence length="209" mass="23110">MRILIADDHTIVREGIRMLLTEAYADAAIVDVSDAAELIRQVNREKWDVIISDISMPPGDSGLEALQKIKIISPNTPVIILSMQAPEQYAVRAMKYGASGYLTKGAATLELVNAVNMVLAGRKYISPEVAYILADAFENSSHKFSIDKLSERELEVFKLLAAGKTISEISKVLSLSSNTISTFRGRIFEKMGFHNNMELIKYAIDNNLS</sequence>
<dbReference type="InterPro" id="IPR001789">
    <property type="entry name" value="Sig_transdc_resp-reg_receiver"/>
</dbReference>
<evidence type="ECO:0000259" key="5">
    <source>
        <dbReference type="PROSITE" id="PS50110"/>
    </source>
</evidence>